<dbReference type="EMBL" id="JAMQKB010000019">
    <property type="protein sequence ID" value="MDC3425684.1"/>
    <property type="molecule type" value="Genomic_DNA"/>
</dbReference>
<dbReference type="Proteomes" id="UP001145050">
    <property type="component" value="Unassembled WGS sequence"/>
</dbReference>
<evidence type="ECO:0000256" key="1">
    <source>
        <dbReference type="SAM" id="Phobius"/>
    </source>
</evidence>
<sequence>MILPFLPYLIELVLFLIGIYFIALGVWEHKLGTNKKHLITFFLIGALFIAISQSFLELWELYKLLYSQAN</sequence>
<organism evidence="2 3">
    <name type="scientific">Terrihalobacillus insolitus</name>
    <dbReference type="NCBI Taxonomy" id="2950438"/>
    <lineage>
        <taxon>Bacteria</taxon>
        <taxon>Bacillati</taxon>
        <taxon>Bacillota</taxon>
        <taxon>Bacilli</taxon>
        <taxon>Bacillales</taxon>
        <taxon>Bacillaceae</taxon>
        <taxon>Terrihalobacillus</taxon>
    </lineage>
</organism>
<protein>
    <submittedName>
        <fullName evidence="2">Uncharacterized protein</fullName>
    </submittedName>
</protein>
<comment type="caution">
    <text evidence="2">The sequence shown here is derived from an EMBL/GenBank/DDBJ whole genome shotgun (WGS) entry which is preliminary data.</text>
</comment>
<accession>A0A9X3WYF1</accession>
<feature type="transmembrane region" description="Helical" evidence="1">
    <location>
        <begin position="6"/>
        <end position="26"/>
    </location>
</feature>
<proteinExistence type="predicted"/>
<keyword evidence="1" id="KW-0472">Membrane</keyword>
<name>A0A9X3WYF1_9BACI</name>
<feature type="transmembrane region" description="Helical" evidence="1">
    <location>
        <begin position="38"/>
        <end position="56"/>
    </location>
</feature>
<evidence type="ECO:0000313" key="2">
    <source>
        <dbReference type="EMBL" id="MDC3425684.1"/>
    </source>
</evidence>
<gene>
    <name evidence="2" type="ORF">NC797_14345</name>
</gene>
<dbReference type="AlphaFoldDB" id="A0A9X3WYF1"/>
<dbReference type="RefSeq" id="WP_272437501.1">
    <property type="nucleotide sequence ID" value="NZ_JAMQKB010000019.1"/>
</dbReference>
<keyword evidence="3" id="KW-1185">Reference proteome</keyword>
<evidence type="ECO:0000313" key="3">
    <source>
        <dbReference type="Proteomes" id="UP001145050"/>
    </source>
</evidence>
<reference evidence="2" key="1">
    <citation type="submission" date="2022-06" db="EMBL/GenBank/DDBJ databases">
        <title>Aquibacillus sp. a new bacterium isolated from soil saline samples.</title>
        <authorList>
            <person name="Galisteo C."/>
            <person name="De La Haba R."/>
            <person name="Sanchez-Porro C."/>
            <person name="Ventosa A."/>
        </authorList>
    </citation>
    <scope>NUCLEOTIDE SEQUENCE</scope>
    <source>
        <strain evidence="2">3ASR75-11</strain>
    </source>
</reference>
<keyword evidence="1" id="KW-0812">Transmembrane</keyword>
<keyword evidence="1" id="KW-1133">Transmembrane helix</keyword>